<reference evidence="6" key="1">
    <citation type="submission" date="2019-02" db="EMBL/GenBank/DDBJ databases">
        <authorList>
            <person name="Li S.-H."/>
        </authorList>
    </citation>
    <scope>NUCLEOTIDE SEQUENCE</scope>
    <source>
        <strain evidence="6">IMCC14734</strain>
    </source>
</reference>
<dbReference type="NCBIfam" id="NF040606">
    <property type="entry name" value="CytoC_perox"/>
    <property type="match status" value="1"/>
</dbReference>
<dbReference type="InterPro" id="IPR047758">
    <property type="entry name" value="CytoC_perox"/>
</dbReference>
<dbReference type="RefSeq" id="WP_279246513.1">
    <property type="nucleotide sequence ID" value="NZ_SHNN01000003.1"/>
</dbReference>
<accession>A0ABT3TJK2</accession>
<keyword evidence="3 4" id="KW-0408">Iron</keyword>
<keyword evidence="7" id="KW-1185">Reference proteome</keyword>
<dbReference type="EMBL" id="SHNN01000003">
    <property type="protein sequence ID" value="MCX2982498.1"/>
    <property type="molecule type" value="Genomic_DNA"/>
</dbReference>
<evidence type="ECO:0000256" key="3">
    <source>
        <dbReference type="ARBA" id="ARBA00023004"/>
    </source>
</evidence>
<dbReference type="PANTHER" id="PTHR30600">
    <property type="entry name" value="CYTOCHROME C PEROXIDASE-RELATED"/>
    <property type="match status" value="1"/>
</dbReference>
<evidence type="ECO:0000259" key="5">
    <source>
        <dbReference type="PROSITE" id="PS51007"/>
    </source>
</evidence>
<dbReference type="InterPro" id="IPR051395">
    <property type="entry name" value="Cytochrome_c_Peroxidase/MauG"/>
</dbReference>
<evidence type="ECO:0000256" key="4">
    <source>
        <dbReference type="PROSITE-ProRule" id="PRU00433"/>
    </source>
</evidence>
<keyword evidence="2 4" id="KW-0479">Metal-binding</keyword>
<dbReference type="Proteomes" id="UP001143362">
    <property type="component" value="Unassembled WGS sequence"/>
</dbReference>
<name>A0ABT3TJK2_9GAMM</name>
<evidence type="ECO:0000313" key="7">
    <source>
        <dbReference type="Proteomes" id="UP001143362"/>
    </source>
</evidence>
<dbReference type="PANTHER" id="PTHR30600:SF9">
    <property type="entry name" value="BLR7738 PROTEIN"/>
    <property type="match status" value="1"/>
</dbReference>
<dbReference type="InterPro" id="IPR009056">
    <property type="entry name" value="Cyt_c-like_dom"/>
</dbReference>
<sequence>MAIGLILLIAAVDFLTGDKFGAVLEAMSAPRLPALPQISDKDVVRLNRSQNWDEQTTAKFHHISQGTSTLPIPLSWLLALEQPASSLFTIPFGDRGKFSDNSYLLRFGFIEGEKSDLNPDGLPVGFALSQYESLEGINNSETVVGFNCSACHTSQLIYNNKRYIIEGGAAPIDLGQLTIALGAALGQTLVSSKFPIFNARFDRFAKAVLKDDAYTDKNAADLAVELEARVASLAEAPGEVDVVEGFARLDALNRIGNQVFALDPKRYGNYVAINAPVNFPHLWTASWFDWVQYDGSIMQPLIRNAGEAMGVRATINTRAPKGEARFSSSVPLANLYWIEQALSGDNPFPSGSTEGLDNPFVRDPGTGLNGLTGLSGPKWPEAFGEVVPARSSKGEALYTEHCAGCHLPPLNSDAFWRNQDTHETGYGSRKYFEPEVYYNEKPHAGQSLSERGADGRYKHATPDALLNVKMISVEQVGTDPATADIMKYRTVDTAGDAGGTAAEQTAGMGVSADICTYAPQSMDPKIASASEPRLVNVSVGDSPDMLFGLALGAIVQQVNNEWFIENYIAEEDQAIYEEHRPNCLQIDAGYKARPHNGIWATAPFLHNGSIATVYDLLSPPDQRPRYVQLGNITFDPVHMGLKQPEDITSLFRPGEKYSSDGYFILDTTVPGNGNQGHEFSNRWDREKGWDQQAKGVIGPALSKEDRMNIIEFLKTL</sequence>
<dbReference type="SUPFAM" id="SSF46626">
    <property type="entry name" value="Cytochrome c"/>
    <property type="match status" value="1"/>
</dbReference>
<evidence type="ECO:0000256" key="2">
    <source>
        <dbReference type="ARBA" id="ARBA00022723"/>
    </source>
</evidence>
<evidence type="ECO:0000256" key="1">
    <source>
        <dbReference type="ARBA" id="ARBA00022617"/>
    </source>
</evidence>
<comment type="caution">
    <text evidence="6">The sequence shown here is derived from an EMBL/GenBank/DDBJ whole genome shotgun (WGS) entry which is preliminary data.</text>
</comment>
<dbReference type="Pfam" id="PF21419">
    <property type="entry name" value="RoxA-like_Cyt-c"/>
    <property type="match status" value="1"/>
</dbReference>
<gene>
    <name evidence="6" type="ORF">EYC98_16675</name>
</gene>
<keyword evidence="1 4" id="KW-0349">Heme</keyword>
<dbReference type="InterPro" id="IPR036909">
    <property type="entry name" value="Cyt_c-like_dom_sf"/>
</dbReference>
<dbReference type="PROSITE" id="PS51007">
    <property type="entry name" value="CYTC"/>
    <property type="match status" value="1"/>
</dbReference>
<evidence type="ECO:0000313" key="6">
    <source>
        <dbReference type="EMBL" id="MCX2982498.1"/>
    </source>
</evidence>
<dbReference type="Gene3D" id="1.10.760.10">
    <property type="entry name" value="Cytochrome c-like domain"/>
    <property type="match status" value="1"/>
</dbReference>
<protein>
    <recommendedName>
        <fullName evidence="5">Cytochrome c domain-containing protein</fullName>
    </recommendedName>
</protein>
<organism evidence="6 7">
    <name type="scientific">Candidatus Litorirhabdus singularis</name>
    <dbReference type="NCBI Taxonomy" id="2518993"/>
    <lineage>
        <taxon>Bacteria</taxon>
        <taxon>Pseudomonadati</taxon>
        <taxon>Pseudomonadota</taxon>
        <taxon>Gammaproteobacteria</taxon>
        <taxon>Cellvibrionales</taxon>
        <taxon>Halieaceae</taxon>
        <taxon>Candidatus Litorirhabdus</taxon>
    </lineage>
</organism>
<proteinExistence type="predicted"/>
<feature type="domain" description="Cytochrome c" evidence="5">
    <location>
        <begin position="389"/>
        <end position="493"/>
    </location>
</feature>